<evidence type="ECO:0000313" key="2">
    <source>
        <dbReference type="Proteomes" id="UP001597180"/>
    </source>
</evidence>
<protein>
    <submittedName>
        <fullName evidence="1">DUF2953 domain-containing protein</fullName>
    </submittedName>
</protein>
<name>A0ABW3UV93_9BACL</name>
<proteinExistence type="predicted"/>
<dbReference type="Pfam" id="PF11167">
    <property type="entry name" value="DUF2953"/>
    <property type="match status" value="1"/>
</dbReference>
<dbReference type="Proteomes" id="UP001597180">
    <property type="component" value="Unassembled WGS sequence"/>
</dbReference>
<organism evidence="1 2">
    <name type="scientific">Paenibacillus vulneris</name>
    <dbReference type="NCBI Taxonomy" id="1133364"/>
    <lineage>
        <taxon>Bacteria</taxon>
        <taxon>Bacillati</taxon>
        <taxon>Bacillota</taxon>
        <taxon>Bacilli</taxon>
        <taxon>Bacillales</taxon>
        <taxon>Paenibacillaceae</taxon>
        <taxon>Paenibacillus</taxon>
    </lineage>
</organism>
<accession>A0ABW3UV93</accession>
<comment type="caution">
    <text evidence="1">The sequence shown here is derived from an EMBL/GenBank/DDBJ whole genome shotgun (WGS) entry which is preliminary data.</text>
</comment>
<dbReference type="EMBL" id="JBHTLU010000044">
    <property type="protein sequence ID" value="MFD1224312.1"/>
    <property type="molecule type" value="Genomic_DNA"/>
</dbReference>
<evidence type="ECO:0000313" key="1">
    <source>
        <dbReference type="EMBL" id="MFD1224312.1"/>
    </source>
</evidence>
<dbReference type="InterPro" id="IPR021338">
    <property type="entry name" value="DUF2953"/>
</dbReference>
<dbReference type="RefSeq" id="WP_345593114.1">
    <property type="nucleotide sequence ID" value="NZ_BAABJG010000041.1"/>
</dbReference>
<keyword evidence="2" id="KW-1185">Reference proteome</keyword>
<sequence>MIWPWIVGIVFVLILLFACSSMQCRFTVVRQRQDDEIVLDLHTLYGLVKRRFAIPVIKFLNVQEGVHFKAEQVNKTNNELTNDNKSHITKRTIQEAFANYQVLLAHCFQFNRWFRETLRHVRCTELFWKTNVGIGDAAETAMTAGMVWGLKASLLGYVFRYIQLQTKPVIQVVPQYNITTFSSEVQVLLKIRVYEIMYASLRLLLRIMKIKGGLRMWRKVLFKAS</sequence>
<gene>
    <name evidence="1" type="ORF">ACFQ4B_29825</name>
</gene>
<reference evidence="2" key="1">
    <citation type="journal article" date="2019" name="Int. J. Syst. Evol. Microbiol.">
        <title>The Global Catalogue of Microorganisms (GCM) 10K type strain sequencing project: providing services to taxonomists for standard genome sequencing and annotation.</title>
        <authorList>
            <consortium name="The Broad Institute Genomics Platform"/>
            <consortium name="The Broad Institute Genome Sequencing Center for Infectious Disease"/>
            <person name="Wu L."/>
            <person name="Ma J."/>
        </authorList>
    </citation>
    <scope>NUCLEOTIDE SEQUENCE [LARGE SCALE GENOMIC DNA]</scope>
    <source>
        <strain evidence="2">CCUG 53270</strain>
    </source>
</reference>